<reference evidence="1 2" key="1">
    <citation type="submission" date="2012-05" db="EMBL/GenBank/DDBJ databases">
        <authorList>
            <person name="Weinstock G."/>
            <person name="Sodergren E."/>
            <person name="Lobos E.A."/>
            <person name="Fulton L."/>
            <person name="Fulton R."/>
            <person name="Courtney L."/>
            <person name="Fronick C."/>
            <person name="O'Laughlin M."/>
            <person name="Godfrey J."/>
            <person name="Wilson R.M."/>
            <person name="Miner T."/>
            <person name="Farmer C."/>
            <person name="Delehaunty K."/>
            <person name="Cordes M."/>
            <person name="Minx P."/>
            <person name="Tomlinson C."/>
            <person name="Chen J."/>
            <person name="Wollam A."/>
            <person name="Pepin K.H."/>
            <person name="Bhonagiri V."/>
            <person name="Zhang X."/>
            <person name="Suruliraj S."/>
            <person name="Warren W."/>
            <person name="Mitreva M."/>
            <person name="Mardis E.R."/>
            <person name="Wilson R.K."/>
        </authorList>
    </citation>
    <scope>NUCLEOTIDE SEQUENCE [LARGE SCALE GENOMIC DNA]</scope>
    <source>
        <strain evidence="1 2">F0235</strain>
    </source>
</reference>
<organism evidence="1 2">
    <name type="scientific">Corynebacterium durum F0235</name>
    <dbReference type="NCBI Taxonomy" id="1035195"/>
    <lineage>
        <taxon>Bacteria</taxon>
        <taxon>Bacillati</taxon>
        <taxon>Actinomycetota</taxon>
        <taxon>Actinomycetes</taxon>
        <taxon>Mycobacteriales</taxon>
        <taxon>Corynebacteriaceae</taxon>
        <taxon>Corynebacterium</taxon>
    </lineage>
</organism>
<evidence type="ECO:0000313" key="1">
    <source>
        <dbReference type="EMBL" id="EKX91600.1"/>
    </source>
</evidence>
<dbReference type="Proteomes" id="UP000010445">
    <property type="component" value="Unassembled WGS sequence"/>
</dbReference>
<proteinExistence type="predicted"/>
<sequence>MPHHHTPSKACRVEATLTFNHTLPTNTSYLSHVYRRPPLPQLCGDTHPHACQDTASHIY</sequence>
<dbReference type="EMBL" id="AMEM01000011">
    <property type="protein sequence ID" value="EKX91600.1"/>
    <property type="molecule type" value="Genomic_DNA"/>
</dbReference>
<dbReference type="AlphaFoldDB" id="L1MKM4"/>
<comment type="caution">
    <text evidence="1">The sequence shown here is derived from an EMBL/GenBank/DDBJ whole genome shotgun (WGS) entry which is preliminary data.</text>
</comment>
<name>L1MKM4_9CORY</name>
<accession>L1MKM4</accession>
<gene>
    <name evidence="1" type="ORF">HMPREF9997_00674</name>
</gene>
<protein>
    <submittedName>
        <fullName evidence="1">Uncharacterized protein</fullName>
    </submittedName>
</protein>
<evidence type="ECO:0000313" key="2">
    <source>
        <dbReference type="Proteomes" id="UP000010445"/>
    </source>
</evidence>
<dbReference type="HOGENOM" id="CLU_2952573_0_0_11"/>
<keyword evidence="2" id="KW-1185">Reference proteome</keyword>